<feature type="region of interest" description="Disordered" evidence="2">
    <location>
        <begin position="383"/>
        <end position="402"/>
    </location>
</feature>
<keyword evidence="1" id="KW-0175">Coiled coil</keyword>
<protein>
    <recommendedName>
        <fullName evidence="5">Coiled-coil domain containing 112</fullName>
    </recommendedName>
</protein>
<proteinExistence type="predicted"/>
<dbReference type="OMA" id="HRAVPAW"/>
<dbReference type="GeneTree" id="ENSGT00940000167760"/>
<dbReference type="STRING" id="8010.ENSELUP00000019397"/>
<name>A0A3P8YU03_ESOLU</name>
<feature type="region of interest" description="Disordered" evidence="2">
    <location>
        <begin position="421"/>
        <end position="484"/>
    </location>
</feature>
<sequence>MASLTTTGFSDTHLLECDVLTSHHSAQRSEDRFSQQKTEFLRNAEKLKYQIEKLEKEKMVKVQGRKNIFPEGLGLLEEFDKGLQDDRNTEHVNLQNQMVKIQNGVLRFQRQLTDVKPTPLLIDKLKEIMTEVENSINTFKEDQHQSFEMLLKEERTCSQEISAFEKKIETWFLPVKVDPQLPPASSAKVCVAKALEDGIHPEVTALEAFLLQSGGQHGGWDQYDQQSFLKVWTRYNGKPAYRKEALIYLPGKTLHDIEQHEQWYREFLHLHEKKKKAIHQWKAERQQERATRLHQQEVQESAARREKEAQVEARQRQAEEERREAAARLQEWKRQRQLCMEKEEEQRLTEEIQQRRRAKEERRRQLEVKLALEAHIRQKKEEEELVSRHQEEQEQADMEEKRRVAGQSIKRFLERDFQKMETKVQERQEKEKQELEKHKRLAKLKEKAEAGVSRDPARLCKPTKGWEERTKEIGPTGGGPILQMFHRAVPSWRQGL</sequence>
<evidence type="ECO:0000256" key="1">
    <source>
        <dbReference type="ARBA" id="ARBA00023054"/>
    </source>
</evidence>
<dbReference type="Proteomes" id="UP000265140">
    <property type="component" value="Chromosome 13"/>
</dbReference>
<evidence type="ECO:0008006" key="5">
    <source>
        <dbReference type="Google" id="ProtNLM"/>
    </source>
</evidence>
<dbReference type="InParanoid" id="A0A3P8YU03"/>
<evidence type="ECO:0000313" key="3">
    <source>
        <dbReference type="Ensembl" id="ENSELUP00000019397.2"/>
    </source>
</evidence>
<feature type="region of interest" description="Disordered" evidence="2">
    <location>
        <begin position="292"/>
        <end position="319"/>
    </location>
</feature>
<reference evidence="3" key="3">
    <citation type="submission" date="2025-08" db="UniProtKB">
        <authorList>
            <consortium name="Ensembl"/>
        </authorList>
    </citation>
    <scope>IDENTIFICATION</scope>
</reference>
<reference evidence="3" key="4">
    <citation type="submission" date="2025-09" db="UniProtKB">
        <authorList>
            <consortium name="Ensembl"/>
        </authorList>
    </citation>
    <scope>IDENTIFICATION</scope>
</reference>
<dbReference type="PANTHER" id="PTHR21549:SF0">
    <property type="entry name" value="COILED-COIL DOMAIN-CONTAINING PROTEIN 112"/>
    <property type="match status" value="1"/>
</dbReference>
<dbReference type="AlphaFoldDB" id="A0A3P8YU03"/>
<gene>
    <name evidence="3" type="primary">CCDC112</name>
</gene>
<dbReference type="InterPro" id="IPR039902">
    <property type="entry name" value="CCDC148/CCDC112"/>
</dbReference>
<dbReference type="Ensembl" id="ENSELUT00000040991.3">
    <property type="protein sequence ID" value="ENSELUP00000019397.2"/>
    <property type="gene ID" value="ENSELUG00000018734.3"/>
</dbReference>
<feature type="compositionally biased region" description="Basic and acidic residues" evidence="2">
    <location>
        <begin position="421"/>
        <end position="449"/>
    </location>
</feature>
<reference evidence="3" key="2">
    <citation type="submission" date="2020-02" db="EMBL/GenBank/DDBJ databases">
        <title>Esox lucius (northern pike) genome, fEsoLuc1, primary haplotype.</title>
        <authorList>
            <person name="Myers G."/>
            <person name="Karagic N."/>
            <person name="Meyer A."/>
            <person name="Pippel M."/>
            <person name="Reichard M."/>
            <person name="Winkler S."/>
            <person name="Tracey A."/>
            <person name="Sims Y."/>
            <person name="Howe K."/>
            <person name="Rhie A."/>
            <person name="Formenti G."/>
            <person name="Durbin R."/>
            <person name="Fedrigo O."/>
            <person name="Jarvis E.D."/>
        </authorList>
    </citation>
    <scope>NUCLEOTIDE SEQUENCE [LARGE SCALE GENOMIC DNA]</scope>
</reference>
<evidence type="ECO:0000256" key="2">
    <source>
        <dbReference type="SAM" id="MobiDB-lite"/>
    </source>
</evidence>
<organism evidence="3 4">
    <name type="scientific">Esox lucius</name>
    <name type="common">Northern pike</name>
    <dbReference type="NCBI Taxonomy" id="8010"/>
    <lineage>
        <taxon>Eukaryota</taxon>
        <taxon>Metazoa</taxon>
        <taxon>Chordata</taxon>
        <taxon>Craniata</taxon>
        <taxon>Vertebrata</taxon>
        <taxon>Euteleostomi</taxon>
        <taxon>Actinopterygii</taxon>
        <taxon>Neopterygii</taxon>
        <taxon>Teleostei</taxon>
        <taxon>Protacanthopterygii</taxon>
        <taxon>Esociformes</taxon>
        <taxon>Esocidae</taxon>
        <taxon>Esox</taxon>
    </lineage>
</organism>
<reference evidence="4" key="1">
    <citation type="journal article" date="2014" name="PLoS ONE">
        <title>The genome and linkage map of the northern pike (Esox lucius): conserved synteny revealed between the salmonid sister group and the Neoteleostei.</title>
        <authorList>
            <person name="Rondeau E.B."/>
            <person name="Minkley D.R."/>
            <person name="Leong J.S."/>
            <person name="Messmer A.M."/>
            <person name="Jantzen J.R."/>
            <person name="von Schalburg K.R."/>
            <person name="Lemon C."/>
            <person name="Bird N.H."/>
            <person name="Koop B.F."/>
        </authorList>
    </citation>
    <scope>NUCLEOTIDE SEQUENCE</scope>
</reference>
<dbReference type="PANTHER" id="PTHR21549">
    <property type="entry name" value="MUTATED IN BLADDER CANCER 1"/>
    <property type="match status" value="1"/>
</dbReference>
<accession>A0A3P8YU03</accession>
<evidence type="ECO:0000313" key="4">
    <source>
        <dbReference type="Proteomes" id="UP000265140"/>
    </source>
</evidence>
<dbReference type="Bgee" id="ENSELUG00000018734">
    <property type="expression patterns" value="Expressed in testis and 14 other cell types or tissues"/>
</dbReference>
<keyword evidence="4" id="KW-1185">Reference proteome</keyword>